<gene>
    <name evidence="2" type="primary">Dper\GL24996</name>
    <name evidence="2" type="ORF">Dper_GL24996</name>
</gene>
<dbReference type="STRING" id="7234.B4GU87"/>
<dbReference type="PhylomeDB" id="B4GU87"/>
<evidence type="ECO:0000313" key="3">
    <source>
        <dbReference type="Proteomes" id="UP000008744"/>
    </source>
</evidence>
<feature type="signal peptide" evidence="1">
    <location>
        <begin position="1"/>
        <end position="22"/>
    </location>
</feature>
<dbReference type="EMBL" id="CH479191">
    <property type="protein sequence ID" value="EDW26170.1"/>
    <property type="molecule type" value="Genomic_DNA"/>
</dbReference>
<keyword evidence="1" id="KW-0732">Signal</keyword>
<proteinExistence type="predicted"/>
<dbReference type="OMA" id="ITRCELV"/>
<dbReference type="eggNOG" id="ENOG502TCVY">
    <property type="taxonomic scope" value="Eukaryota"/>
</dbReference>
<dbReference type="Proteomes" id="UP000008744">
    <property type="component" value="Unassembled WGS sequence"/>
</dbReference>
<feature type="chain" id="PRO_5002807510" evidence="1">
    <location>
        <begin position="23"/>
        <end position="98"/>
    </location>
</feature>
<accession>B4GU87</accession>
<name>B4GU87_DROPE</name>
<dbReference type="OrthoDB" id="7826426at2759"/>
<protein>
    <submittedName>
        <fullName evidence="2">GL24996</fullName>
    </submittedName>
</protein>
<dbReference type="Pfam" id="PF02448">
    <property type="entry name" value="L71"/>
    <property type="match status" value="1"/>
</dbReference>
<keyword evidence="3" id="KW-1185">Reference proteome</keyword>
<evidence type="ECO:0000313" key="2">
    <source>
        <dbReference type="EMBL" id="EDW26170.1"/>
    </source>
</evidence>
<organism evidence="3">
    <name type="scientific">Drosophila persimilis</name>
    <name type="common">Fruit fly</name>
    <dbReference type="NCBI Taxonomy" id="7234"/>
    <lineage>
        <taxon>Eukaryota</taxon>
        <taxon>Metazoa</taxon>
        <taxon>Ecdysozoa</taxon>
        <taxon>Arthropoda</taxon>
        <taxon>Hexapoda</taxon>
        <taxon>Insecta</taxon>
        <taxon>Pterygota</taxon>
        <taxon>Neoptera</taxon>
        <taxon>Endopterygota</taxon>
        <taxon>Diptera</taxon>
        <taxon>Brachycera</taxon>
        <taxon>Muscomorpha</taxon>
        <taxon>Ephydroidea</taxon>
        <taxon>Drosophilidae</taxon>
        <taxon>Drosophila</taxon>
        <taxon>Sophophora</taxon>
    </lineage>
</organism>
<dbReference type="KEGG" id="dpe:6597003"/>
<dbReference type="HOGENOM" id="CLU_121609_1_0_1"/>
<evidence type="ECO:0000256" key="1">
    <source>
        <dbReference type="SAM" id="SignalP"/>
    </source>
</evidence>
<dbReference type="InterPro" id="IPR003475">
    <property type="entry name" value="Insect_Unk"/>
</dbReference>
<sequence length="98" mass="11405">MSKLILLLAVCCLCLCLTQVQAQARAFCDGLVAECRRHEREVGPRDDTVDIYNQHCARIDRTWRRITRCQLVYASCLLTILRCDNLTCKMWLESSRVR</sequence>
<reference evidence="2 3" key="1">
    <citation type="journal article" date="2007" name="Nature">
        <title>Evolution of genes and genomes on the Drosophila phylogeny.</title>
        <authorList>
            <consortium name="Drosophila 12 Genomes Consortium"/>
            <person name="Clark A.G."/>
            <person name="Eisen M.B."/>
            <person name="Smith D.R."/>
            <person name="Bergman C.M."/>
            <person name="Oliver B."/>
            <person name="Markow T.A."/>
            <person name="Kaufman T.C."/>
            <person name="Kellis M."/>
            <person name="Gelbart W."/>
            <person name="Iyer V.N."/>
            <person name="Pollard D.A."/>
            <person name="Sackton T.B."/>
            <person name="Larracuente A.M."/>
            <person name="Singh N.D."/>
            <person name="Abad J.P."/>
            <person name="Abt D.N."/>
            <person name="Adryan B."/>
            <person name="Aguade M."/>
            <person name="Akashi H."/>
            <person name="Anderson W.W."/>
            <person name="Aquadro C.F."/>
            <person name="Ardell D.H."/>
            <person name="Arguello R."/>
            <person name="Artieri C.G."/>
            <person name="Barbash D.A."/>
            <person name="Barker D."/>
            <person name="Barsanti P."/>
            <person name="Batterham P."/>
            <person name="Batzoglou S."/>
            <person name="Begun D."/>
            <person name="Bhutkar A."/>
            <person name="Blanco E."/>
            <person name="Bosak S.A."/>
            <person name="Bradley R.K."/>
            <person name="Brand A.D."/>
            <person name="Brent M.R."/>
            <person name="Brooks A.N."/>
            <person name="Brown R.H."/>
            <person name="Butlin R.K."/>
            <person name="Caggese C."/>
            <person name="Calvi B.R."/>
            <person name="Bernardo de Carvalho A."/>
            <person name="Caspi A."/>
            <person name="Castrezana S."/>
            <person name="Celniker S.E."/>
            <person name="Chang J.L."/>
            <person name="Chapple C."/>
            <person name="Chatterji S."/>
            <person name="Chinwalla A."/>
            <person name="Civetta A."/>
            <person name="Clifton S.W."/>
            <person name="Comeron J.M."/>
            <person name="Costello J.C."/>
            <person name="Coyne J.A."/>
            <person name="Daub J."/>
            <person name="David R.G."/>
            <person name="Delcher A.L."/>
            <person name="Delehaunty K."/>
            <person name="Do C.B."/>
            <person name="Ebling H."/>
            <person name="Edwards K."/>
            <person name="Eickbush T."/>
            <person name="Evans J.D."/>
            <person name="Filipski A."/>
            <person name="Findeiss S."/>
            <person name="Freyhult E."/>
            <person name="Fulton L."/>
            <person name="Fulton R."/>
            <person name="Garcia A.C."/>
            <person name="Gardiner A."/>
            <person name="Garfield D.A."/>
            <person name="Garvin B.E."/>
            <person name="Gibson G."/>
            <person name="Gilbert D."/>
            <person name="Gnerre S."/>
            <person name="Godfrey J."/>
            <person name="Good R."/>
            <person name="Gotea V."/>
            <person name="Gravely B."/>
            <person name="Greenberg A.J."/>
            <person name="Griffiths-Jones S."/>
            <person name="Gross S."/>
            <person name="Guigo R."/>
            <person name="Gustafson E.A."/>
            <person name="Haerty W."/>
            <person name="Hahn M.W."/>
            <person name="Halligan D.L."/>
            <person name="Halpern A.L."/>
            <person name="Halter G.M."/>
            <person name="Han M.V."/>
            <person name="Heger A."/>
            <person name="Hillier L."/>
            <person name="Hinrichs A.S."/>
            <person name="Holmes I."/>
            <person name="Hoskins R.A."/>
            <person name="Hubisz M.J."/>
            <person name="Hultmark D."/>
            <person name="Huntley M.A."/>
            <person name="Jaffe D.B."/>
            <person name="Jagadeeshan S."/>
            <person name="Jeck W.R."/>
            <person name="Johnson J."/>
            <person name="Jones C.D."/>
            <person name="Jordan W.C."/>
            <person name="Karpen G.H."/>
            <person name="Kataoka E."/>
            <person name="Keightley P.D."/>
            <person name="Kheradpour P."/>
            <person name="Kirkness E.F."/>
            <person name="Koerich L.B."/>
            <person name="Kristiansen K."/>
            <person name="Kudrna D."/>
            <person name="Kulathinal R.J."/>
            <person name="Kumar S."/>
            <person name="Kwok R."/>
            <person name="Lander E."/>
            <person name="Langley C.H."/>
            <person name="Lapoint R."/>
            <person name="Lazzaro B.P."/>
            <person name="Lee S.J."/>
            <person name="Levesque L."/>
            <person name="Li R."/>
            <person name="Lin C.F."/>
            <person name="Lin M.F."/>
            <person name="Lindblad-Toh K."/>
            <person name="Llopart A."/>
            <person name="Long M."/>
            <person name="Low L."/>
            <person name="Lozovsky E."/>
            <person name="Lu J."/>
            <person name="Luo M."/>
            <person name="Machado C.A."/>
            <person name="Makalowski W."/>
            <person name="Marzo M."/>
            <person name="Matsuda M."/>
            <person name="Matzkin L."/>
            <person name="McAllister B."/>
            <person name="McBride C.S."/>
            <person name="McKernan B."/>
            <person name="McKernan K."/>
            <person name="Mendez-Lago M."/>
            <person name="Minx P."/>
            <person name="Mollenhauer M.U."/>
            <person name="Montooth K."/>
            <person name="Mount S.M."/>
            <person name="Mu X."/>
            <person name="Myers E."/>
            <person name="Negre B."/>
            <person name="Newfeld S."/>
            <person name="Nielsen R."/>
            <person name="Noor M.A."/>
            <person name="O'Grady P."/>
            <person name="Pachter L."/>
            <person name="Papaceit M."/>
            <person name="Parisi M.J."/>
            <person name="Parisi M."/>
            <person name="Parts L."/>
            <person name="Pedersen J.S."/>
            <person name="Pesole G."/>
            <person name="Phillippy A.M."/>
            <person name="Ponting C.P."/>
            <person name="Pop M."/>
            <person name="Porcelli D."/>
            <person name="Powell J.R."/>
            <person name="Prohaska S."/>
            <person name="Pruitt K."/>
            <person name="Puig M."/>
            <person name="Quesneville H."/>
            <person name="Ram K.R."/>
            <person name="Rand D."/>
            <person name="Rasmussen M.D."/>
            <person name="Reed L.K."/>
            <person name="Reenan R."/>
            <person name="Reily A."/>
            <person name="Remington K.A."/>
            <person name="Rieger T.T."/>
            <person name="Ritchie M.G."/>
            <person name="Robin C."/>
            <person name="Rogers Y.H."/>
            <person name="Rohde C."/>
            <person name="Rozas J."/>
            <person name="Rubenfield M.J."/>
            <person name="Ruiz A."/>
            <person name="Russo S."/>
            <person name="Salzberg S.L."/>
            <person name="Sanchez-Gracia A."/>
            <person name="Saranga D.J."/>
            <person name="Sato H."/>
            <person name="Schaeffer S.W."/>
            <person name="Schatz M.C."/>
            <person name="Schlenke T."/>
            <person name="Schwartz R."/>
            <person name="Segarra C."/>
            <person name="Singh R.S."/>
            <person name="Sirot L."/>
            <person name="Sirota M."/>
            <person name="Sisneros N.B."/>
            <person name="Smith C.D."/>
            <person name="Smith T.F."/>
            <person name="Spieth J."/>
            <person name="Stage D.E."/>
            <person name="Stark A."/>
            <person name="Stephan W."/>
            <person name="Strausberg R.L."/>
            <person name="Strempel S."/>
            <person name="Sturgill D."/>
            <person name="Sutton G."/>
            <person name="Sutton G.G."/>
            <person name="Tao W."/>
            <person name="Teichmann S."/>
            <person name="Tobari Y.N."/>
            <person name="Tomimura Y."/>
            <person name="Tsolas J.M."/>
            <person name="Valente V.L."/>
            <person name="Venter E."/>
            <person name="Venter J.C."/>
            <person name="Vicario S."/>
            <person name="Vieira F.G."/>
            <person name="Vilella A.J."/>
            <person name="Villasante A."/>
            <person name="Walenz B."/>
            <person name="Wang J."/>
            <person name="Wasserman M."/>
            <person name="Watts T."/>
            <person name="Wilson D."/>
            <person name="Wilson R.K."/>
            <person name="Wing R.A."/>
            <person name="Wolfner M.F."/>
            <person name="Wong A."/>
            <person name="Wong G.K."/>
            <person name="Wu C.I."/>
            <person name="Wu G."/>
            <person name="Yamamoto D."/>
            <person name="Yang H.P."/>
            <person name="Yang S.P."/>
            <person name="Yorke J.A."/>
            <person name="Yoshida K."/>
            <person name="Zdobnov E."/>
            <person name="Zhang P."/>
            <person name="Zhang Y."/>
            <person name="Zimin A.V."/>
            <person name="Baldwin J."/>
            <person name="Abdouelleil A."/>
            <person name="Abdulkadir J."/>
            <person name="Abebe A."/>
            <person name="Abera B."/>
            <person name="Abreu J."/>
            <person name="Acer S.C."/>
            <person name="Aftuck L."/>
            <person name="Alexander A."/>
            <person name="An P."/>
            <person name="Anderson E."/>
            <person name="Anderson S."/>
            <person name="Arachi H."/>
            <person name="Azer M."/>
            <person name="Bachantsang P."/>
            <person name="Barry A."/>
            <person name="Bayul T."/>
            <person name="Berlin A."/>
            <person name="Bessette D."/>
            <person name="Bloom T."/>
            <person name="Blye J."/>
            <person name="Boguslavskiy L."/>
            <person name="Bonnet C."/>
            <person name="Boukhgalter B."/>
            <person name="Bourzgui I."/>
            <person name="Brown A."/>
            <person name="Cahill P."/>
            <person name="Channer S."/>
            <person name="Cheshatsang Y."/>
            <person name="Chuda L."/>
            <person name="Citroen M."/>
            <person name="Collymore A."/>
            <person name="Cooke P."/>
            <person name="Costello M."/>
            <person name="D'Aco K."/>
            <person name="Daza R."/>
            <person name="De Haan G."/>
            <person name="DeGray S."/>
            <person name="DeMaso C."/>
            <person name="Dhargay N."/>
            <person name="Dooley K."/>
            <person name="Dooley E."/>
            <person name="Doricent M."/>
            <person name="Dorje P."/>
            <person name="Dorjee K."/>
            <person name="Dupes A."/>
            <person name="Elong R."/>
            <person name="Falk J."/>
            <person name="Farina A."/>
            <person name="Faro S."/>
            <person name="Ferguson D."/>
            <person name="Fisher S."/>
            <person name="Foley C.D."/>
            <person name="Franke A."/>
            <person name="Friedrich D."/>
            <person name="Gadbois L."/>
            <person name="Gearin G."/>
            <person name="Gearin C.R."/>
            <person name="Giannoukos G."/>
            <person name="Goode T."/>
            <person name="Graham J."/>
            <person name="Grandbois E."/>
            <person name="Grewal S."/>
            <person name="Gyaltsen K."/>
            <person name="Hafez N."/>
            <person name="Hagos B."/>
            <person name="Hall J."/>
            <person name="Henson C."/>
            <person name="Hollinger A."/>
            <person name="Honan T."/>
            <person name="Huard M.D."/>
            <person name="Hughes L."/>
            <person name="Hurhula B."/>
            <person name="Husby M.E."/>
            <person name="Kamat A."/>
            <person name="Kanga B."/>
            <person name="Kashin S."/>
            <person name="Khazanovich D."/>
            <person name="Kisner P."/>
            <person name="Lance K."/>
            <person name="Lara M."/>
            <person name="Lee W."/>
            <person name="Lennon N."/>
            <person name="Letendre F."/>
            <person name="LeVine R."/>
            <person name="Lipovsky A."/>
            <person name="Liu X."/>
            <person name="Liu J."/>
            <person name="Liu S."/>
            <person name="Lokyitsang T."/>
            <person name="Lokyitsang Y."/>
            <person name="Lubonja R."/>
            <person name="Lui A."/>
            <person name="MacDonald P."/>
            <person name="Magnisalis V."/>
            <person name="Maru K."/>
            <person name="Matthews C."/>
            <person name="McCusker W."/>
            <person name="McDonough S."/>
            <person name="Mehta T."/>
            <person name="Meldrim J."/>
            <person name="Meneus L."/>
            <person name="Mihai O."/>
            <person name="Mihalev A."/>
            <person name="Mihova T."/>
            <person name="Mittelman R."/>
            <person name="Mlenga V."/>
            <person name="Montmayeur A."/>
            <person name="Mulrain L."/>
            <person name="Navidi A."/>
            <person name="Naylor J."/>
            <person name="Negash T."/>
            <person name="Nguyen T."/>
            <person name="Nguyen N."/>
            <person name="Nicol R."/>
            <person name="Norbu C."/>
            <person name="Norbu N."/>
            <person name="Novod N."/>
            <person name="O'Neill B."/>
            <person name="Osman S."/>
            <person name="Markiewicz E."/>
            <person name="Oyono O.L."/>
            <person name="Patti C."/>
            <person name="Phunkhang P."/>
            <person name="Pierre F."/>
            <person name="Priest M."/>
            <person name="Raghuraman S."/>
            <person name="Rege F."/>
            <person name="Reyes R."/>
            <person name="Rise C."/>
            <person name="Rogov P."/>
            <person name="Ross K."/>
            <person name="Ryan E."/>
            <person name="Settipalli S."/>
            <person name="Shea T."/>
            <person name="Sherpa N."/>
            <person name="Shi L."/>
            <person name="Shih D."/>
            <person name="Sparrow T."/>
            <person name="Spaulding J."/>
            <person name="Stalker J."/>
            <person name="Stange-Thomann N."/>
            <person name="Stavropoulos S."/>
            <person name="Stone C."/>
            <person name="Strader C."/>
            <person name="Tesfaye S."/>
            <person name="Thomson T."/>
            <person name="Thoulutsang Y."/>
            <person name="Thoulutsang D."/>
            <person name="Topham K."/>
            <person name="Topping I."/>
            <person name="Tsamla T."/>
            <person name="Vassiliev H."/>
            <person name="Vo A."/>
            <person name="Wangchuk T."/>
            <person name="Wangdi T."/>
            <person name="Weiand M."/>
            <person name="Wilkinson J."/>
            <person name="Wilson A."/>
            <person name="Yadav S."/>
            <person name="Young G."/>
            <person name="Yu Q."/>
            <person name="Zembek L."/>
            <person name="Zhong D."/>
            <person name="Zimmer A."/>
            <person name="Zwirko Z."/>
            <person name="Jaffe D.B."/>
            <person name="Alvarez P."/>
            <person name="Brockman W."/>
            <person name="Butler J."/>
            <person name="Chin C."/>
            <person name="Gnerre S."/>
            <person name="Grabherr M."/>
            <person name="Kleber M."/>
            <person name="Mauceli E."/>
            <person name="MacCallum I."/>
        </authorList>
    </citation>
    <scope>NUCLEOTIDE SEQUENCE [LARGE SCALE GENOMIC DNA]</scope>
    <source>
        <strain evidence="3">MSH-3 / Tucson 14011-0111.49</strain>
    </source>
</reference>
<dbReference type="AlphaFoldDB" id="B4GU87"/>